<comment type="caution">
    <text evidence="1">The sequence shown here is derived from an EMBL/GenBank/DDBJ whole genome shotgun (WGS) entry which is preliminary data.</text>
</comment>
<proteinExistence type="predicted"/>
<evidence type="ECO:0000313" key="2">
    <source>
        <dbReference type="Proteomes" id="UP000440125"/>
    </source>
</evidence>
<gene>
    <name evidence="1" type="ORF">D1867_00965</name>
</gene>
<reference evidence="1 2" key="1">
    <citation type="submission" date="2019-10" db="EMBL/GenBank/DDBJ databases">
        <title>Genome Sequences from Six Type Strain Members of the Archaeal Family Sulfolobaceae: Acidianus ambivalens, Acidianus infernus, Metallosphaera prunae, Stygiolobus azoricus, Sulfolobus metallicus, and Sulfurisphaera ohwakuensis.</title>
        <authorList>
            <person name="Counts J.A."/>
            <person name="Kelly R.M."/>
        </authorList>
    </citation>
    <scope>NUCLEOTIDE SEQUENCE [LARGE SCALE GENOMIC DNA]</scope>
    <source>
        <strain evidence="1 2">DSM 3191</strain>
    </source>
</reference>
<dbReference type="AlphaFoldDB" id="A0A6A9QF04"/>
<protein>
    <submittedName>
        <fullName evidence="1">Uncharacterized protein</fullName>
    </submittedName>
</protein>
<sequence length="71" mass="8402">MDEMVSSAKPYAEKVKNVIGRVREELIRTRNYRLLSYVDECVAQQNLELFEEDIYQEALDCVFSNIENIRN</sequence>
<accession>A0A6A9QF04</accession>
<keyword evidence="2" id="KW-1185">Reference proteome</keyword>
<dbReference type="RefSeq" id="WP_162309143.1">
    <property type="nucleotide sequence ID" value="NZ_WFIY01000004.1"/>
</dbReference>
<organism evidence="1 2">
    <name type="scientific">Acidianus infernus</name>
    <dbReference type="NCBI Taxonomy" id="12915"/>
    <lineage>
        <taxon>Archaea</taxon>
        <taxon>Thermoproteota</taxon>
        <taxon>Thermoprotei</taxon>
        <taxon>Sulfolobales</taxon>
        <taxon>Sulfolobaceae</taxon>
        <taxon>Acidianus</taxon>
    </lineage>
</organism>
<evidence type="ECO:0000313" key="1">
    <source>
        <dbReference type="EMBL" id="MUM63846.1"/>
    </source>
</evidence>
<name>A0A6A9QF04_ACIIN</name>
<dbReference type="EMBL" id="WFIY01000004">
    <property type="protein sequence ID" value="MUM63846.1"/>
    <property type="molecule type" value="Genomic_DNA"/>
</dbReference>
<dbReference type="Proteomes" id="UP000440125">
    <property type="component" value="Unassembled WGS sequence"/>
</dbReference>